<dbReference type="AlphaFoldDB" id="A0A2X0QE12"/>
<protein>
    <submittedName>
        <fullName evidence="1">Uncharacterized protein</fullName>
    </submittedName>
</protein>
<proteinExistence type="predicted"/>
<organism evidence="1 2">
    <name type="scientific">Brochothrix thermosphacta</name>
    <name type="common">Microbacterium thermosphactum</name>
    <dbReference type="NCBI Taxonomy" id="2756"/>
    <lineage>
        <taxon>Bacteria</taxon>
        <taxon>Bacillati</taxon>
        <taxon>Bacillota</taxon>
        <taxon>Bacilli</taxon>
        <taxon>Bacillales</taxon>
        <taxon>Listeriaceae</taxon>
        <taxon>Brochothrix</taxon>
    </lineage>
</organism>
<dbReference type="EMBL" id="OUNC01000004">
    <property type="protein sequence ID" value="SPP26879.1"/>
    <property type="molecule type" value="Genomic_DNA"/>
</dbReference>
<evidence type="ECO:0000313" key="2">
    <source>
        <dbReference type="Proteomes" id="UP000270190"/>
    </source>
</evidence>
<gene>
    <name evidence="1" type="ORF">BTBSAS_120015</name>
</gene>
<evidence type="ECO:0000313" key="1">
    <source>
        <dbReference type="EMBL" id="SPP26879.1"/>
    </source>
</evidence>
<reference evidence="2" key="1">
    <citation type="submission" date="2018-04" db="EMBL/GenBank/DDBJ databases">
        <authorList>
            <person name="Illikoud N."/>
        </authorList>
    </citation>
    <scope>NUCLEOTIDE SEQUENCE [LARGE SCALE GENOMIC DNA]</scope>
</reference>
<name>A0A2X0QE12_BROTH</name>
<sequence length="52" mass="6356">MNHLLSVELFNLNHIYKQQKRIIEINLQSEKFNLTVIQHYLIQSRNELQSLY</sequence>
<accession>A0A2X0QE12</accession>
<dbReference type="Proteomes" id="UP000270190">
    <property type="component" value="Unassembled WGS sequence"/>
</dbReference>